<dbReference type="PROSITE" id="PS50206">
    <property type="entry name" value="RHODANESE_3"/>
    <property type="match status" value="1"/>
</dbReference>
<protein>
    <submittedName>
        <fullName evidence="2">AAEL005890-PA</fullName>
    </submittedName>
</protein>
<dbReference type="CDD" id="cd01519">
    <property type="entry name" value="RHOD_HSP67B2"/>
    <property type="match status" value="1"/>
</dbReference>
<sequence>MSLNCLRIAAQRVRAGSRIVQNAGNVRSYNVAVGKVTPISACYHHHSIRSSDKFQGYPLELRGAHRCYSEQCPENKYDPNCIDFRQVATYDEIVDLPNHPEVLLIDVRRPDELAGTGTIPTSINIPLDIVEEELKLAPKQFESKYGRPKPAYDSPIIFSCRSGIRAGNAAYIADTLGFTNVKNYVGSWLDYAEKNGLPQEPQENKFY</sequence>
<name>A0A1S4FC58_AEDAE</name>
<dbReference type="OrthoDB" id="566238at2759"/>
<accession>A0A1S4FC58</accession>
<dbReference type="Gene3D" id="3.40.250.10">
    <property type="entry name" value="Rhodanese-like domain"/>
    <property type="match status" value="1"/>
</dbReference>
<dbReference type="PANTHER" id="PTHR44086">
    <property type="entry name" value="THIOSULFATE SULFURTRANSFERASE RDL2, MITOCHONDRIAL-RELATED"/>
    <property type="match status" value="1"/>
</dbReference>
<dbReference type="AlphaFoldDB" id="A0A1S4FC58"/>
<proteinExistence type="predicted"/>
<dbReference type="SMART" id="SM00450">
    <property type="entry name" value="RHOD"/>
    <property type="match status" value="1"/>
</dbReference>
<evidence type="ECO:0000259" key="1">
    <source>
        <dbReference type="PROSITE" id="PS50206"/>
    </source>
</evidence>
<feature type="domain" description="Rhodanese" evidence="1">
    <location>
        <begin position="98"/>
        <end position="200"/>
    </location>
</feature>
<organism evidence="2 3">
    <name type="scientific">Aedes aegypti</name>
    <name type="common">Yellowfever mosquito</name>
    <name type="synonym">Culex aegypti</name>
    <dbReference type="NCBI Taxonomy" id="7159"/>
    <lineage>
        <taxon>Eukaryota</taxon>
        <taxon>Metazoa</taxon>
        <taxon>Ecdysozoa</taxon>
        <taxon>Arthropoda</taxon>
        <taxon>Hexapoda</taxon>
        <taxon>Insecta</taxon>
        <taxon>Pterygota</taxon>
        <taxon>Neoptera</taxon>
        <taxon>Endopterygota</taxon>
        <taxon>Diptera</taxon>
        <taxon>Nematocera</taxon>
        <taxon>Culicoidea</taxon>
        <taxon>Culicidae</taxon>
        <taxon>Culicinae</taxon>
        <taxon>Aedini</taxon>
        <taxon>Aedes</taxon>
        <taxon>Stegomyia</taxon>
    </lineage>
</organism>
<dbReference type="Pfam" id="PF00581">
    <property type="entry name" value="Rhodanese"/>
    <property type="match status" value="1"/>
</dbReference>
<evidence type="ECO:0000313" key="2">
    <source>
        <dbReference type="EMBL" id="EAT42597.1"/>
    </source>
</evidence>
<dbReference type="Proteomes" id="UP000682892">
    <property type="component" value="Chromosome 2"/>
</dbReference>
<reference evidence="2" key="2">
    <citation type="journal article" date="2007" name="Science">
        <title>Genome sequence of Aedes aegypti, a major arbovirus vector.</title>
        <authorList>
            <person name="Nene V."/>
            <person name="Wortman J.R."/>
            <person name="Lawson D."/>
            <person name="Haas B."/>
            <person name="Kodira C."/>
            <person name="Tu Z.J."/>
            <person name="Loftus B."/>
            <person name="Xi Z."/>
            <person name="Megy K."/>
            <person name="Grabherr M."/>
            <person name="Ren Q."/>
            <person name="Zdobnov E.M."/>
            <person name="Lobo N.F."/>
            <person name="Campbell K.S."/>
            <person name="Brown S.E."/>
            <person name="Bonaldo M.F."/>
            <person name="Zhu J."/>
            <person name="Sinkins S.P."/>
            <person name="Hogenkamp D.G."/>
            <person name="Amedeo P."/>
            <person name="Arensburger P."/>
            <person name="Atkinson P.W."/>
            <person name="Bidwell S."/>
            <person name="Biedler J."/>
            <person name="Birney E."/>
            <person name="Bruggner R.V."/>
            <person name="Costas J."/>
            <person name="Coy M.R."/>
            <person name="Crabtree J."/>
            <person name="Crawford M."/>
            <person name="Debruyn B."/>
            <person name="Decaprio D."/>
            <person name="Eiglmeier K."/>
            <person name="Eisenstadt E."/>
            <person name="El-Dorry H."/>
            <person name="Gelbart W.M."/>
            <person name="Gomes S.L."/>
            <person name="Hammond M."/>
            <person name="Hannick L.I."/>
            <person name="Hogan J.R."/>
            <person name="Holmes M.H."/>
            <person name="Jaffe D."/>
            <person name="Johnston J.S."/>
            <person name="Kennedy R.C."/>
            <person name="Koo H."/>
            <person name="Kravitz S."/>
            <person name="Kriventseva E.V."/>
            <person name="Kulp D."/>
            <person name="Labutti K."/>
            <person name="Lee E."/>
            <person name="Li S."/>
            <person name="Lovin D.D."/>
            <person name="Mao C."/>
            <person name="Mauceli E."/>
            <person name="Menck C.F."/>
            <person name="Miller J.R."/>
            <person name="Montgomery P."/>
            <person name="Mori A."/>
            <person name="Nascimento A.L."/>
            <person name="Naveira H.F."/>
            <person name="Nusbaum C."/>
            <person name="O'leary S."/>
            <person name="Orvis J."/>
            <person name="Pertea M."/>
            <person name="Quesneville H."/>
            <person name="Reidenbach K.R."/>
            <person name="Rogers Y.H."/>
            <person name="Roth C.W."/>
            <person name="Schneider J.R."/>
            <person name="Schatz M."/>
            <person name="Shumway M."/>
            <person name="Stanke M."/>
            <person name="Stinson E.O."/>
            <person name="Tubio J.M."/>
            <person name="Vanzee J.P."/>
            <person name="Verjovski-Almeida S."/>
            <person name="Werner D."/>
            <person name="White O."/>
            <person name="Wyder S."/>
            <person name="Zeng Q."/>
            <person name="Zhao Q."/>
            <person name="Zhao Y."/>
            <person name="Hill C.A."/>
            <person name="Raikhel A.S."/>
            <person name="Soares M.B."/>
            <person name="Knudson D.L."/>
            <person name="Lee N.H."/>
            <person name="Galagan J."/>
            <person name="Salzberg S.L."/>
            <person name="Paulsen I.T."/>
            <person name="Dimopoulos G."/>
            <person name="Collins F.H."/>
            <person name="Birren B."/>
            <person name="Fraser-Liggett C.M."/>
            <person name="Severson D.W."/>
        </authorList>
    </citation>
    <scope>NUCLEOTIDE SEQUENCE [LARGE SCALE GENOMIC DNA]</scope>
    <source>
        <strain evidence="2">Liverpool</strain>
    </source>
</reference>
<dbReference type="KEGG" id="aag:5567139"/>
<dbReference type="EMBL" id="CH477363">
    <property type="protein sequence ID" value="EAT42597.1"/>
    <property type="molecule type" value="Genomic_DNA"/>
</dbReference>
<evidence type="ECO:0000313" key="3">
    <source>
        <dbReference type="Proteomes" id="UP000682892"/>
    </source>
</evidence>
<dbReference type="PANTHER" id="PTHR44086:SF10">
    <property type="entry name" value="THIOSULFATE SULFURTRANSFERASE_RHODANESE-LIKE DOMAIN-CONTAINING PROTEIN 3"/>
    <property type="match status" value="1"/>
</dbReference>
<dbReference type="HOGENOM" id="CLU_089574_0_0_1"/>
<reference evidence="2" key="3">
    <citation type="submission" date="2012-09" db="EMBL/GenBank/DDBJ databases">
        <authorList>
            <consortium name="VectorBase"/>
        </authorList>
    </citation>
    <scope>NUCLEOTIDE SEQUENCE</scope>
    <source>
        <strain evidence="2">Liverpool</strain>
    </source>
</reference>
<reference evidence="2" key="1">
    <citation type="submission" date="2005-10" db="EMBL/GenBank/DDBJ databases">
        <authorList>
            <person name="Loftus B.J."/>
            <person name="Nene V.M."/>
            <person name="Hannick L.I."/>
            <person name="Bidwell S."/>
            <person name="Haas B."/>
            <person name="Amedeo P."/>
            <person name="Orvis J."/>
            <person name="Wortman J.R."/>
            <person name="White O.R."/>
            <person name="Salzberg S."/>
            <person name="Shumway M."/>
            <person name="Koo H."/>
            <person name="Zhao Y."/>
            <person name="Holmes M."/>
            <person name="Miller J."/>
            <person name="Schatz M."/>
            <person name="Pop M."/>
            <person name="Pai G."/>
            <person name="Utterback T."/>
            <person name="Rogers Y.-H."/>
            <person name="Kravitz S."/>
            <person name="Fraser C.M."/>
        </authorList>
    </citation>
    <scope>NUCLEOTIDE SEQUENCE</scope>
    <source>
        <strain evidence="2">Liverpool</strain>
    </source>
</reference>
<gene>
    <name evidence="2" type="ORF">AaeL_AAEL005890</name>
</gene>
<dbReference type="OMA" id="REYSAGW"/>
<dbReference type="SUPFAM" id="SSF52821">
    <property type="entry name" value="Rhodanese/Cell cycle control phosphatase"/>
    <property type="match status" value="1"/>
</dbReference>
<dbReference type="InterPro" id="IPR001763">
    <property type="entry name" value="Rhodanese-like_dom"/>
</dbReference>
<dbReference type="InterPro" id="IPR036873">
    <property type="entry name" value="Rhodanese-like_dom_sf"/>
</dbReference>